<dbReference type="AlphaFoldDB" id="A0A6L5EFB4"/>
<protein>
    <submittedName>
        <fullName evidence="1">Type 4b pilus protein PilO2</fullName>
    </submittedName>
</protein>
<evidence type="ECO:0000313" key="1">
    <source>
        <dbReference type="EMBL" id="MPQ54164.1"/>
    </source>
</evidence>
<dbReference type="RefSeq" id="WP_152400143.1">
    <property type="nucleotide sequence ID" value="NZ_WHIY01000025.1"/>
</dbReference>
<organism evidence="1 2">
    <name type="scientific">Citrobacter telavivensis</name>
    <dbReference type="NCBI Taxonomy" id="2653932"/>
    <lineage>
        <taxon>Bacteria</taxon>
        <taxon>Pseudomonadati</taxon>
        <taxon>Pseudomonadota</taxon>
        <taxon>Gammaproteobacteria</taxon>
        <taxon>Enterobacterales</taxon>
        <taxon>Enterobacteriaceae</taxon>
        <taxon>Citrobacter</taxon>
    </lineage>
</organism>
<sequence length="433" mass="47706">MQHDDHVTLLRDPALPRHDWAAGLEWKPRETGGGVRRFLPFRSAGTARRQGLPVVATPRPKTRSRSPLPEGRGIIPFHYRSHTLYSLALAFCDTVTDGYGVYRLDSTDFVFLASINGMPAIVADITGNAGKMQETLALFLALNDEPETGWVCPSAPDAPLDWSSLIHGLAPRQRRRCRLVRPDRGARQAAMTLLSGLLVCGGMLWWVNRAPALDAPPTAEELRARAREFMTEPAPVPRLPHPWATIPPVSDLLAGCAEQDGRAPVMLDGWKLTSGYCRPDGVSLVYLIQPGGTAEGLRQRSMEIFGVEPVFNVREGGREATIPLPLSEMPLHDEAVPEPSAQMMRILSWFQRQQILPNLNKVAQPDPLPGADGRPPAKQDWEEYQFSFTGTVPPLVQFAGFDGSGIRLSSVKFEINGTVFTYTTEGQMYASKP</sequence>
<proteinExistence type="predicted"/>
<evidence type="ECO:0000313" key="2">
    <source>
        <dbReference type="Proteomes" id="UP000475079"/>
    </source>
</evidence>
<keyword evidence="2" id="KW-1185">Reference proteome</keyword>
<comment type="caution">
    <text evidence="1">The sequence shown here is derived from an EMBL/GenBank/DDBJ whole genome shotgun (WGS) entry which is preliminary data.</text>
</comment>
<dbReference type="Pfam" id="PF06864">
    <property type="entry name" value="PAP_PilO"/>
    <property type="match status" value="1"/>
</dbReference>
<dbReference type="EMBL" id="WHIY01000025">
    <property type="protein sequence ID" value="MPQ54164.1"/>
    <property type="molecule type" value="Genomic_DNA"/>
</dbReference>
<dbReference type="Proteomes" id="UP000475079">
    <property type="component" value="Unassembled WGS sequence"/>
</dbReference>
<accession>A0A6L5EFB4</accession>
<reference evidence="1 2" key="1">
    <citation type="submission" date="2019-10" db="EMBL/GenBank/DDBJ databases">
        <title>Characterization of a new Citrobacter species.</title>
        <authorList>
            <person name="Goncalves Ribeiro T."/>
            <person name="Izdebski R."/>
            <person name="Urbanowicz P."/>
            <person name="Carmeli Y."/>
            <person name="Gniadkowski M."/>
            <person name="Peixe L."/>
        </authorList>
    </citation>
    <scope>NUCLEOTIDE SEQUENCE [LARGE SCALE GENOMIC DNA]</scope>
    <source>
        <strain evidence="1 2">NMI7905_11</strain>
    </source>
</reference>
<gene>
    <name evidence="1" type="primary">pilO2</name>
    <name evidence="1" type="ORF">GBB84_25075</name>
</gene>
<name>A0A6L5EFB4_9ENTR</name>
<dbReference type="InterPro" id="IPR009663">
    <property type="entry name" value="PAP_PilO"/>
</dbReference>